<dbReference type="AlphaFoldDB" id="A0A147H224"/>
<name>A0A147H224_9BURK</name>
<evidence type="ECO:0000256" key="1">
    <source>
        <dbReference type="ARBA" id="ARBA00006987"/>
    </source>
</evidence>
<evidence type="ECO:0000313" key="2">
    <source>
        <dbReference type="EMBL" id="KTT23971.1"/>
    </source>
</evidence>
<dbReference type="InterPro" id="IPR005064">
    <property type="entry name" value="BUG"/>
</dbReference>
<dbReference type="PANTHER" id="PTHR42928:SF3">
    <property type="entry name" value="UPF0065 PROTEIN YFLP"/>
    <property type="match status" value="1"/>
</dbReference>
<sequence length="319" mass="33545">MGGLAVGSAAGLAAAAESWAPGPRVEFLVPSGPGAALDAAARKLSRLLEQQNLSPPVVVSNRSSAHGIVVLQALQQAERNPNVLATLSSSLVYSEAQGALPVPYTEFTPLATLLTEYVVVAVRADSPLRTGGDLIARLRQDPAVLSIGIATTLGNHIHLGIARPLKAGQVDVTRLRVVPYKSSAESLTALLGGHLDVISATTPNVVGQLKAGAIRLLAVASPQRLGGVFAGVPTWQEQGIAAVGQSVQGVMAPKGISAAQQAYWTRALREVTRTPDWTEFLALNQWQDNFQGPKETAVQLATEYREVRALLTELRLVQA</sequence>
<dbReference type="PIRSF" id="PIRSF017082">
    <property type="entry name" value="YflP"/>
    <property type="match status" value="1"/>
</dbReference>
<dbReference type="Gene3D" id="3.40.190.10">
    <property type="entry name" value="Periplasmic binding protein-like II"/>
    <property type="match status" value="1"/>
</dbReference>
<dbReference type="Pfam" id="PF03401">
    <property type="entry name" value="TctC"/>
    <property type="match status" value="1"/>
</dbReference>
<reference evidence="2 3" key="1">
    <citation type="journal article" date="2016" name="Front. Microbiol.">
        <title>Genomic Resource of Rice Seed Associated Bacteria.</title>
        <authorList>
            <person name="Midha S."/>
            <person name="Bansal K."/>
            <person name="Sharma S."/>
            <person name="Kumar N."/>
            <person name="Patil P.P."/>
            <person name="Chaudhry V."/>
            <person name="Patil P.B."/>
        </authorList>
    </citation>
    <scope>NUCLEOTIDE SEQUENCE [LARGE SCALE GENOMIC DNA]</scope>
    <source>
        <strain evidence="2 3">NS331</strain>
    </source>
</reference>
<protein>
    <submittedName>
        <fullName evidence="2">TctC</fullName>
    </submittedName>
</protein>
<dbReference type="Gene3D" id="3.40.190.150">
    <property type="entry name" value="Bordetella uptake gene, domain 1"/>
    <property type="match status" value="1"/>
</dbReference>
<accession>A0A147H224</accession>
<dbReference type="EMBL" id="LDSL01000044">
    <property type="protein sequence ID" value="KTT23971.1"/>
    <property type="molecule type" value="Genomic_DNA"/>
</dbReference>
<evidence type="ECO:0000313" key="3">
    <source>
        <dbReference type="Proteomes" id="UP000072741"/>
    </source>
</evidence>
<dbReference type="PANTHER" id="PTHR42928">
    <property type="entry name" value="TRICARBOXYLATE-BINDING PROTEIN"/>
    <property type="match status" value="1"/>
</dbReference>
<comment type="similarity">
    <text evidence="1">Belongs to the UPF0065 (bug) family.</text>
</comment>
<gene>
    <name evidence="2" type="ORF">NS331_06740</name>
</gene>
<dbReference type="CDD" id="cd07012">
    <property type="entry name" value="PBP2_Bug_TTT"/>
    <property type="match status" value="1"/>
</dbReference>
<comment type="caution">
    <text evidence="2">The sequence shown here is derived from an EMBL/GenBank/DDBJ whole genome shotgun (WGS) entry which is preliminary data.</text>
</comment>
<dbReference type="RefSeq" id="WP_058641234.1">
    <property type="nucleotide sequence ID" value="NZ_LDSL01000044.1"/>
</dbReference>
<organism evidence="2 3">
    <name type="scientific">Pseudacidovorax intermedius</name>
    <dbReference type="NCBI Taxonomy" id="433924"/>
    <lineage>
        <taxon>Bacteria</taxon>
        <taxon>Pseudomonadati</taxon>
        <taxon>Pseudomonadota</taxon>
        <taxon>Betaproteobacteria</taxon>
        <taxon>Burkholderiales</taxon>
        <taxon>Comamonadaceae</taxon>
        <taxon>Pseudacidovorax</taxon>
    </lineage>
</organism>
<keyword evidence="3" id="KW-1185">Reference proteome</keyword>
<proteinExistence type="inferred from homology"/>
<dbReference type="Proteomes" id="UP000072741">
    <property type="component" value="Unassembled WGS sequence"/>
</dbReference>
<dbReference type="SUPFAM" id="SSF53850">
    <property type="entry name" value="Periplasmic binding protein-like II"/>
    <property type="match status" value="1"/>
</dbReference>
<dbReference type="InterPro" id="IPR042100">
    <property type="entry name" value="Bug_dom1"/>
</dbReference>
<dbReference type="PATRIC" id="fig|433924.3.peg.3289"/>